<dbReference type="SUPFAM" id="SSF50199">
    <property type="entry name" value="Staphylococcal nuclease"/>
    <property type="match status" value="1"/>
</dbReference>
<accession>A0ABP0WZL8</accession>
<dbReference type="PANTHER" id="PTHR12302:SF3">
    <property type="entry name" value="SERINE_THREONINE-PROTEIN KINASE 31"/>
    <property type="match status" value="1"/>
</dbReference>
<evidence type="ECO:0000256" key="3">
    <source>
        <dbReference type="ARBA" id="ARBA00022801"/>
    </source>
</evidence>
<dbReference type="SMART" id="SM00318">
    <property type="entry name" value="SNc"/>
    <property type="match status" value="1"/>
</dbReference>
<dbReference type="Pfam" id="PF00565">
    <property type="entry name" value="SNase"/>
    <property type="match status" value="1"/>
</dbReference>
<sequence>MGNACKRLAYCCVEPCVEPSDWEPGHSGGGHSYRPSPHGRNSYQEEPARRPIEPNAPGIPVQRTTNGFAAFARDVFQFETTGLVPHGLSRYVQAGQHTQAVWYQRVLVAWRTTPPKNAAEASNLVLQALQGQLRTDVLGLLSFYQLPQPQATTIVPPEGPPPPAPPKPQVAIGSGKLPDGVQYELRTLPVNRRDVGDGDGMTVYVEVLKNPRETSIVPPAVQEALHQRNTALLNHDFATADSLKTKIEDADYKILEIKRNQEILVHKYVVRLRGVDAPEIGQPYGRQAQAVLLNLVEGHSLRLLVYLDDYFGRKIADVYCNNVFIQEVLLKRGCAWHFVKYDQSPEFAKWEKEARAARVGLWDDPNPENPLDYKRKHPRGKSAPKFRNPH</sequence>
<evidence type="ECO:0000256" key="1">
    <source>
        <dbReference type="ARBA" id="ARBA00022722"/>
    </source>
</evidence>
<dbReference type="EMBL" id="OZ020098">
    <property type="protein sequence ID" value="CAK9270850.1"/>
    <property type="molecule type" value="Genomic_DNA"/>
</dbReference>
<feature type="region of interest" description="Disordered" evidence="4">
    <location>
        <begin position="23"/>
        <end position="61"/>
    </location>
</feature>
<name>A0ABP0WZL8_9BRYO</name>
<feature type="compositionally biased region" description="Basic residues" evidence="4">
    <location>
        <begin position="374"/>
        <end position="390"/>
    </location>
</feature>
<dbReference type="InterPro" id="IPR035437">
    <property type="entry name" value="SNase_OB-fold_sf"/>
</dbReference>
<evidence type="ECO:0000313" key="7">
    <source>
        <dbReference type="Proteomes" id="UP001497444"/>
    </source>
</evidence>
<dbReference type="Gene3D" id="2.40.50.90">
    <property type="match status" value="1"/>
</dbReference>
<protein>
    <recommendedName>
        <fullName evidence="5">TNase-like domain-containing protein</fullName>
    </recommendedName>
</protein>
<keyword evidence="7" id="KW-1185">Reference proteome</keyword>
<dbReference type="InterPro" id="IPR016071">
    <property type="entry name" value="Staphylococal_nuclease_OB-fold"/>
</dbReference>
<proteinExistence type="predicted"/>
<evidence type="ECO:0000256" key="2">
    <source>
        <dbReference type="ARBA" id="ARBA00022759"/>
    </source>
</evidence>
<organism evidence="6 7">
    <name type="scientific">Sphagnum jensenii</name>
    <dbReference type="NCBI Taxonomy" id="128206"/>
    <lineage>
        <taxon>Eukaryota</taxon>
        <taxon>Viridiplantae</taxon>
        <taxon>Streptophyta</taxon>
        <taxon>Embryophyta</taxon>
        <taxon>Bryophyta</taxon>
        <taxon>Sphagnophytina</taxon>
        <taxon>Sphagnopsida</taxon>
        <taxon>Sphagnales</taxon>
        <taxon>Sphagnaceae</taxon>
        <taxon>Sphagnum</taxon>
    </lineage>
</organism>
<evidence type="ECO:0000313" key="6">
    <source>
        <dbReference type="EMBL" id="CAK9270850.1"/>
    </source>
</evidence>
<keyword evidence="3" id="KW-0378">Hydrolase</keyword>
<keyword evidence="1" id="KW-0540">Nuclease</keyword>
<feature type="region of interest" description="Disordered" evidence="4">
    <location>
        <begin position="361"/>
        <end position="390"/>
    </location>
</feature>
<dbReference type="PROSITE" id="PS50830">
    <property type="entry name" value="TNASE_3"/>
    <property type="match status" value="1"/>
</dbReference>
<gene>
    <name evidence="6" type="ORF">CSSPJE1EN1_LOCUS16328</name>
</gene>
<keyword evidence="2" id="KW-0255">Endonuclease</keyword>
<evidence type="ECO:0000259" key="5">
    <source>
        <dbReference type="PROSITE" id="PS50830"/>
    </source>
</evidence>
<dbReference type="Proteomes" id="UP001497444">
    <property type="component" value="Chromosome 3"/>
</dbReference>
<evidence type="ECO:0000256" key="4">
    <source>
        <dbReference type="SAM" id="MobiDB-lite"/>
    </source>
</evidence>
<dbReference type="PANTHER" id="PTHR12302">
    <property type="entry name" value="EBNA2 BINDING PROTEIN P100"/>
    <property type="match status" value="1"/>
</dbReference>
<reference evidence="6" key="1">
    <citation type="submission" date="2024-02" db="EMBL/GenBank/DDBJ databases">
        <authorList>
            <consortium name="ELIXIR-Norway"/>
            <consortium name="Elixir Norway"/>
        </authorList>
    </citation>
    <scope>NUCLEOTIDE SEQUENCE</scope>
</reference>
<feature type="domain" description="TNase-like" evidence="5">
    <location>
        <begin position="195"/>
        <end position="364"/>
    </location>
</feature>